<accession>A0A3M7E4V6</accession>
<proteinExistence type="predicted"/>
<reference evidence="4 5" key="1">
    <citation type="journal article" date="2018" name="BMC Genomics">
        <title>Genomic evidence for intraspecific hybridization in a clonal and extremely halotolerant yeast.</title>
        <authorList>
            <person name="Gostincar C."/>
            <person name="Stajich J.E."/>
            <person name="Zupancic J."/>
            <person name="Zalar P."/>
            <person name="Gunde-Cimerman N."/>
        </authorList>
    </citation>
    <scope>NUCLEOTIDE SEQUENCE [LARGE SCALE GENOMIC DNA]</scope>
    <source>
        <strain evidence="2 4">EXF-10513</strain>
        <strain evidence="3 5">EXF-171</strain>
    </source>
</reference>
<dbReference type="EMBL" id="QWIQ01000004">
    <property type="protein sequence ID" value="RMZ18370.1"/>
    <property type="molecule type" value="Genomic_DNA"/>
</dbReference>
<feature type="compositionally biased region" description="Low complexity" evidence="1">
    <location>
        <begin position="1"/>
        <end position="30"/>
    </location>
</feature>
<protein>
    <submittedName>
        <fullName evidence="2">Uncharacterized protein</fullName>
    </submittedName>
</protein>
<dbReference type="Proteomes" id="UP000281468">
    <property type="component" value="Unassembled WGS sequence"/>
</dbReference>
<dbReference type="VEuPathDB" id="FungiDB:BTJ68_05495"/>
<sequence length="124" mass="13690">MLSTQQPKRPTLQPQQQQQQHTNPLFQQQTRPSTVLPSKATPSSGNSPKSQIEAMPPNKTQSPSSTIPQQAMPLYNPAVVHPVFFSDGWHKPPFPLPFNAGWSPAAAGYAFNSRQRSTNNTTKL</sequence>
<evidence type="ECO:0000313" key="2">
    <source>
        <dbReference type="EMBL" id="RMY71642.1"/>
    </source>
</evidence>
<feature type="region of interest" description="Disordered" evidence="1">
    <location>
        <begin position="1"/>
        <end position="70"/>
    </location>
</feature>
<gene>
    <name evidence="3" type="ORF">D0862_00326</name>
    <name evidence="2" type="ORF">D0864_10600</name>
</gene>
<evidence type="ECO:0000313" key="3">
    <source>
        <dbReference type="EMBL" id="RMZ18370.1"/>
    </source>
</evidence>
<dbReference type="EMBL" id="QWIO01001448">
    <property type="protein sequence ID" value="RMY71642.1"/>
    <property type="molecule type" value="Genomic_DNA"/>
</dbReference>
<name>A0A3M7E4V6_HORWE</name>
<feature type="compositionally biased region" description="Polar residues" evidence="1">
    <location>
        <begin position="58"/>
        <end position="69"/>
    </location>
</feature>
<evidence type="ECO:0000256" key="1">
    <source>
        <dbReference type="SAM" id="MobiDB-lite"/>
    </source>
</evidence>
<organism evidence="2 4">
    <name type="scientific">Hortaea werneckii</name>
    <name type="common">Black yeast</name>
    <name type="synonym">Cladosporium werneckii</name>
    <dbReference type="NCBI Taxonomy" id="91943"/>
    <lineage>
        <taxon>Eukaryota</taxon>
        <taxon>Fungi</taxon>
        <taxon>Dikarya</taxon>
        <taxon>Ascomycota</taxon>
        <taxon>Pezizomycotina</taxon>
        <taxon>Dothideomycetes</taxon>
        <taxon>Dothideomycetidae</taxon>
        <taxon>Mycosphaerellales</taxon>
        <taxon>Teratosphaeriaceae</taxon>
        <taxon>Hortaea</taxon>
    </lineage>
</organism>
<comment type="caution">
    <text evidence="2">The sequence shown here is derived from an EMBL/GenBank/DDBJ whole genome shotgun (WGS) entry which is preliminary data.</text>
</comment>
<evidence type="ECO:0000313" key="4">
    <source>
        <dbReference type="Proteomes" id="UP000269539"/>
    </source>
</evidence>
<dbReference type="AlphaFoldDB" id="A0A3M7E4V6"/>
<evidence type="ECO:0000313" key="5">
    <source>
        <dbReference type="Proteomes" id="UP000281468"/>
    </source>
</evidence>
<feature type="compositionally biased region" description="Polar residues" evidence="1">
    <location>
        <begin position="31"/>
        <end position="50"/>
    </location>
</feature>
<dbReference type="Proteomes" id="UP000269539">
    <property type="component" value="Unassembled WGS sequence"/>
</dbReference>